<evidence type="ECO:0000256" key="8">
    <source>
        <dbReference type="SAM" id="SignalP"/>
    </source>
</evidence>
<name>A0A4R6Z9L6_9GAMM</name>
<evidence type="ECO:0000256" key="2">
    <source>
        <dbReference type="ARBA" id="ARBA00008387"/>
    </source>
</evidence>
<evidence type="ECO:0000256" key="4">
    <source>
        <dbReference type="ARBA" id="ARBA00022723"/>
    </source>
</evidence>
<evidence type="ECO:0000256" key="7">
    <source>
        <dbReference type="SAM" id="MobiDB-lite"/>
    </source>
</evidence>
<protein>
    <submittedName>
        <fullName evidence="10">Type IV pilus assembly protein PilY1</fullName>
    </submittedName>
</protein>
<dbReference type="SMART" id="SM00564">
    <property type="entry name" value="PQQ"/>
    <property type="match status" value="1"/>
</dbReference>
<dbReference type="InterPro" id="IPR008707">
    <property type="entry name" value="B-propeller_PilY1"/>
</dbReference>
<gene>
    <name evidence="10" type="ORF">DFR29_101175</name>
</gene>
<keyword evidence="5" id="KW-0106">Calcium</keyword>
<evidence type="ECO:0000256" key="1">
    <source>
        <dbReference type="ARBA" id="ARBA00004561"/>
    </source>
</evidence>
<dbReference type="Gene3D" id="2.130.10.10">
    <property type="entry name" value="YVTN repeat-like/Quinoprotein amine dehydrogenase"/>
    <property type="match status" value="1"/>
</dbReference>
<evidence type="ECO:0000256" key="5">
    <source>
        <dbReference type="ARBA" id="ARBA00022837"/>
    </source>
</evidence>
<keyword evidence="3" id="KW-1029">Fimbrium biogenesis</keyword>
<evidence type="ECO:0000259" key="9">
    <source>
        <dbReference type="Pfam" id="PF05567"/>
    </source>
</evidence>
<evidence type="ECO:0000313" key="11">
    <source>
        <dbReference type="Proteomes" id="UP000295293"/>
    </source>
</evidence>
<sequence length="1212" mass="129649">MNSSTKSRLWLYCVLLTAAAASPALADPVDLDAEPPELSVSAEPNVVVTLDDSGSMVHTHMPDSALNFRGTPRYHYFADNSIYYNPATTYQPPLMPDGVTRFPPAVYTNAWRDGVCANLPSDGSYGPRCTPVNTVNLSTAFFSGYENYGCMATNAAGQCETLASNQSLYSNSNERSWTTIPDGARTRSDNSLVTGGFYYVMAADGTLALVEVNGLDTAQKQNFANWFSYYRSRRMMSLASLSSAFAAVASPIRIAWQNINQNPIGADTTILPFTAAQRNGFFRWLYATPGRNGTPNRSAMIRAGEFLAGRLQNGSARGATNPYWQPIAGVPSGGMELSCRQNFHLLVTDGFWNADVPTTTALKTSLAATLPDAKAYTPGTADTRVYSAQTTAAATGSSGTGNANPSLGDIGFTYWATDLKPNLANKVPRYLADSTIRVTNTVQRPVPLDPFSDDEIYFNPANDPANWQHVVQYTVGLGVPGVLPGGNEAIMALTIRALRQGSLQWFLPRTDSDDNRKLDDTWRAAVNSRGNFFSVTNPQQLIDSISKVLRTATANRAGRSATPTLGAAVLSSRGVAFSTTFSTTGWTGSLLRFAVNAQGAVGTQPLWNAGSLLTGMPASARKIVTSRGGPGSGQPFQPANLSPEQRTVLNKYPYTQSGSIAQVENPANWPVDGLADQRVNYLRGDRSGETAAPNFRQRQSLLGSIIYSQPLYVSSPGGLSDDFPPGSPEQLAGRAAYESFVSGNSNPSTRPPTVYVGSNDGMLHAFDAASGAERWAYVPNTLILNGRIARTTISQPNLVPGADDTPISADVFIGNSWKTVLVGSLRLGGRAVYALDITTPLANNETQVAQKVLWEFSNRSQGGANLGYTYSSANIARLNHGAWAVLVAGGYFPKEGLDADDPAAARKQSSLFVLDMATGAVIREIQTPASVVSYGLSTPAAFDSDLNRTTDVVMAGDLAGNLWRYDLSSANPAQWKVEQFFATYATAADIGKQPVTVMPVAMEDRASRIASDGRVNRPIWVFGTGKYLGNEDRTTNIPRQYFYGVRDYGSGYSGYPLLPAGLVAQTFLDNGALREGGVPANVPPSASGWRMELTPGERNVVTATPLYVSNIAWLSTFMPDALADPCEASNRGALMAVKGDAGSSTGQVEGAGTTPNTVGRFTATPPQPGSIVQLATQLGGGQTMAPGQDFAVRAQYWRRESWREIFNAENAQ</sequence>
<feature type="region of interest" description="Disordered" evidence="7">
    <location>
        <begin position="623"/>
        <end position="642"/>
    </location>
</feature>
<dbReference type="GO" id="GO:0009289">
    <property type="term" value="C:pilus"/>
    <property type="evidence" value="ECO:0007669"/>
    <property type="project" value="UniProtKB-SubCell"/>
</dbReference>
<feature type="domain" description="PilY1 beta-propeller" evidence="9">
    <location>
        <begin position="746"/>
        <end position="1048"/>
    </location>
</feature>
<dbReference type="GO" id="GO:0046872">
    <property type="term" value="F:metal ion binding"/>
    <property type="evidence" value="ECO:0007669"/>
    <property type="project" value="UniProtKB-KW"/>
</dbReference>
<keyword evidence="11" id="KW-1185">Reference proteome</keyword>
<feature type="chain" id="PRO_5020995692" evidence="8">
    <location>
        <begin position="27"/>
        <end position="1212"/>
    </location>
</feature>
<evidence type="ECO:0000313" key="10">
    <source>
        <dbReference type="EMBL" id="TDR48555.1"/>
    </source>
</evidence>
<dbReference type="InterPro" id="IPR015943">
    <property type="entry name" value="WD40/YVTN_repeat-like_dom_sf"/>
</dbReference>
<comment type="caution">
    <text evidence="10">The sequence shown here is derived from an EMBL/GenBank/DDBJ whole genome shotgun (WGS) entry which is preliminary data.</text>
</comment>
<keyword evidence="6" id="KW-0281">Fimbrium</keyword>
<evidence type="ECO:0000256" key="6">
    <source>
        <dbReference type="ARBA" id="ARBA00023263"/>
    </source>
</evidence>
<keyword evidence="4" id="KW-0479">Metal-binding</keyword>
<dbReference type="Pfam" id="PF05567">
    <property type="entry name" value="T4P_PilY1"/>
    <property type="match status" value="1"/>
</dbReference>
<dbReference type="RefSeq" id="WP_166653795.1">
    <property type="nucleotide sequence ID" value="NZ_SNZH01000001.1"/>
</dbReference>
<dbReference type="AlphaFoldDB" id="A0A4R6Z9L6"/>
<comment type="subcellular location">
    <subcellularLocation>
        <location evidence="1">Fimbrium</location>
    </subcellularLocation>
</comment>
<comment type="similarity">
    <text evidence="2">Belongs to the PilY1 family.</text>
</comment>
<keyword evidence="8" id="KW-0732">Signal</keyword>
<organism evidence="10 11">
    <name type="scientific">Tahibacter aquaticus</name>
    <dbReference type="NCBI Taxonomy" id="520092"/>
    <lineage>
        <taxon>Bacteria</taxon>
        <taxon>Pseudomonadati</taxon>
        <taxon>Pseudomonadota</taxon>
        <taxon>Gammaproteobacteria</taxon>
        <taxon>Lysobacterales</taxon>
        <taxon>Rhodanobacteraceae</taxon>
        <taxon>Tahibacter</taxon>
    </lineage>
</organism>
<evidence type="ECO:0000256" key="3">
    <source>
        <dbReference type="ARBA" id="ARBA00022558"/>
    </source>
</evidence>
<accession>A0A4R6Z9L6</accession>
<dbReference type="SUPFAM" id="SSF50998">
    <property type="entry name" value="Quinoprotein alcohol dehydrogenase-like"/>
    <property type="match status" value="1"/>
</dbReference>
<dbReference type="EMBL" id="SNZH01000001">
    <property type="protein sequence ID" value="TDR48555.1"/>
    <property type="molecule type" value="Genomic_DNA"/>
</dbReference>
<dbReference type="InterPro" id="IPR011047">
    <property type="entry name" value="Quinoprotein_ADH-like_sf"/>
</dbReference>
<reference evidence="10 11" key="1">
    <citation type="submission" date="2019-03" db="EMBL/GenBank/DDBJ databases">
        <title>Genomic Encyclopedia of Type Strains, Phase IV (KMG-IV): sequencing the most valuable type-strain genomes for metagenomic binning, comparative biology and taxonomic classification.</title>
        <authorList>
            <person name="Goeker M."/>
        </authorList>
    </citation>
    <scope>NUCLEOTIDE SEQUENCE [LARGE SCALE GENOMIC DNA]</scope>
    <source>
        <strain evidence="10 11">DSM 21667</strain>
    </source>
</reference>
<dbReference type="Proteomes" id="UP000295293">
    <property type="component" value="Unassembled WGS sequence"/>
</dbReference>
<proteinExistence type="inferred from homology"/>
<dbReference type="InterPro" id="IPR018391">
    <property type="entry name" value="PQQ_b-propeller_rpt"/>
</dbReference>
<feature type="signal peptide" evidence="8">
    <location>
        <begin position="1"/>
        <end position="26"/>
    </location>
</feature>